<dbReference type="PROSITE" id="PS01295">
    <property type="entry name" value="ISPD"/>
    <property type="match status" value="1"/>
</dbReference>
<evidence type="ECO:0000256" key="1">
    <source>
        <dbReference type="ARBA" id="ARBA00001282"/>
    </source>
</evidence>
<evidence type="ECO:0000256" key="3">
    <source>
        <dbReference type="ARBA" id="ARBA00009789"/>
    </source>
</evidence>
<dbReference type="Proteomes" id="UP000287470">
    <property type="component" value="Unassembled WGS sequence"/>
</dbReference>
<dbReference type="EC" id="2.7.7.60" evidence="7"/>
<dbReference type="InterPro" id="IPR034683">
    <property type="entry name" value="IspD/TarI"/>
</dbReference>
<evidence type="ECO:0000313" key="8">
    <source>
        <dbReference type="EMBL" id="RSX55396.1"/>
    </source>
</evidence>
<feature type="site" description="Transition state stabilizer" evidence="7">
    <location>
        <position position="25"/>
    </location>
</feature>
<dbReference type="FunFam" id="3.90.550.10:FF:000003">
    <property type="entry name" value="2-C-methyl-D-erythritol 4-phosphate cytidylyltransferase"/>
    <property type="match status" value="1"/>
</dbReference>
<keyword evidence="5 7" id="KW-0548">Nucleotidyltransferase</keyword>
<keyword evidence="6 7" id="KW-0414">Isoprene biosynthesis</keyword>
<dbReference type="EMBL" id="QXGK01000012">
    <property type="protein sequence ID" value="RSX55396.1"/>
    <property type="molecule type" value="Genomic_DNA"/>
</dbReference>
<evidence type="ECO:0000256" key="5">
    <source>
        <dbReference type="ARBA" id="ARBA00022695"/>
    </source>
</evidence>
<dbReference type="GO" id="GO:0050518">
    <property type="term" value="F:2-C-methyl-D-erythritol 4-phosphate cytidylyltransferase activity"/>
    <property type="evidence" value="ECO:0007669"/>
    <property type="project" value="UniProtKB-UniRule"/>
</dbReference>
<dbReference type="CDD" id="cd02516">
    <property type="entry name" value="CDP-ME_synthetase"/>
    <property type="match status" value="1"/>
</dbReference>
<name>A0A430FRD6_9BIFI</name>
<dbReference type="Gene3D" id="3.90.550.10">
    <property type="entry name" value="Spore Coat Polysaccharide Biosynthesis Protein SpsA, Chain A"/>
    <property type="match status" value="1"/>
</dbReference>
<feature type="site" description="Positions MEP for the nucleophilic attack" evidence="7">
    <location>
        <position position="171"/>
    </location>
</feature>
<dbReference type="AlphaFoldDB" id="A0A430FRD6"/>
<evidence type="ECO:0000313" key="9">
    <source>
        <dbReference type="Proteomes" id="UP000287470"/>
    </source>
</evidence>
<dbReference type="Pfam" id="PF01128">
    <property type="entry name" value="IspD"/>
    <property type="match status" value="1"/>
</dbReference>
<keyword evidence="9" id="KW-1185">Reference proteome</keyword>
<sequence>MSQREHAPQSVPVVAVVLAAGFGTRFDPDNPKQLVSVGGKPIVCWSIEAFDSNPRVSDVIVVVNPAVRDAVERLVDRAGYPKVRMIVDGGRERVDSTMAALDALAAAGIPADAKILIHDSVRPFVERESVDGCIDALDEFDAATVALASTDTILLTQDRDGREIVSRVPDRPHTFRAQTPQAFRFATIRRAYERAAVDPSFHPTDDTRVVVDYLPATPVAVVAGSESNLKITTLADMPLAERIAAARLGEPTAAATTAATAVPAVPSDMAKEEARARMHAMLAQAAAQLH</sequence>
<comment type="pathway">
    <text evidence="2 7">Isoprenoid biosynthesis; isopentenyl diphosphate biosynthesis via DXP pathway; isopentenyl diphosphate from 1-deoxy-D-xylulose 5-phosphate: step 2/6.</text>
</comment>
<protein>
    <recommendedName>
        <fullName evidence="7">2-C-methyl-D-erythritol 4-phosphate cytidylyltransferase</fullName>
        <ecNumber evidence="7">2.7.7.60</ecNumber>
    </recommendedName>
    <alternativeName>
        <fullName evidence="7">4-diphosphocytidyl-2C-methyl-D-erythritol synthase</fullName>
    </alternativeName>
    <alternativeName>
        <fullName evidence="7">MEP cytidylyltransferase</fullName>
        <shortName evidence="7">MCT</shortName>
    </alternativeName>
</protein>
<comment type="similarity">
    <text evidence="3 7">Belongs to the IspD/TarI cytidylyltransferase family. IspD subfamily.</text>
</comment>
<gene>
    <name evidence="7" type="primary">ispD</name>
    <name evidence="8" type="ORF">D2E24_1300</name>
</gene>
<dbReference type="InterPro" id="IPR018294">
    <property type="entry name" value="ISPD_synthase_CS"/>
</dbReference>
<keyword evidence="4 7" id="KW-0808">Transferase</keyword>
<dbReference type="InterPro" id="IPR029044">
    <property type="entry name" value="Nucleotide-diphossugar_trans"/>
</dbReference>
<reference evidence="8 9" key="1">
    <citation type="submission" date="2018-09" db="EMBL/GenBank/DDBJ databases">
        <title>Characterization of the phylogenetic diversity of five novel species belonging to the genus Bifidobacterium.</title>
        <authorList>
            <person name="Lugli G.A."/>
            <person name="Duranti S."/>
            <person name="Milani C."/>
        </authorList>
    </citation>
    <scope>NUCLEOTIDE SEQUENCE [LARGE SCALE GENOMIC DNA]</scope>
    <source>
        <strain evidence="8 9">2033B</strain>
    </source>
</reference>
<dbReference type="PANTHER" id="PTHR32125:SF4">
    <property type="entry name" value="2-C-METHYL-D-ERYTHRITOL 4-PHOSPHATE CYTIDYLYLTRANSFERASE, CHLOROPLASTIC"/>
    <property type="match status" value="1"/>
</dbReference>
<comment type="function">
    <text evidence="7">Catalyzes the formation of 4-diphosphocytidyl-2-C-methyl-D-erythritol from CTP and 2-C-methyl-D-erythritol 4-phosphate (MEP).</text>
</comment>
<comment type="caution">
    <text evidence="8">The sequence shown here is derived from an EMBL/GenBank/DDBJ whole genome shotgun (WGS) entry which is preliminary data.</text>
</comment>
<evidence type="ECO:0000256" key="4">
    <source>
        <dbReference type="ARBA" id="ARBA00022679"/>
    </source>
</evidence>
<dbReference type="OrthoDB" id="9802561at2"/>
<accession>A0A430FRD6</accession>
<dbReference type="InterPro" id="IPR001228">
    <property type="entry name" value="IspD"/>
</dbReference>
<proteinExistence type="inferred from homology"/>
<organism evidence="8 9">
    <name type="scientific">Bifidobacterium samirii</name>
    <dbReference type="NCBI Taxonomy" id="2306974"/>
    <lineage>
        <taxon>Bacteria</taxon>
        <taxon>Bacillati</taxon>
        <taxon>Actinomycetota</taxon>
        <taxon>Actinomycetes</taxon>
        <taxon>Bifidobacteriales</taxon>
        <taxon>Bifidobacteriaceae</taxon>
        <taxon>Bifidobacterium</taxon>
    </lineage>
</organism>
<evidence type="ECO:0000256" key="2">
    <source>
        <dbReference type="ARBA" id="ARBA00004787"/>
    </source>
</evidence>
<evidence type="ECO:0000256" key="7">
    <source>
        <dbReference type="HAMAP-Rule" id="MF_00108"/>
    </source>
</evidence>
<feature type="site" description="Transition state stabilizer" evidence="7">
    <location>
        <position position="32"/>
    </location>
</feature>
<dbReference type="UniPathway" id="UPA00056">
    <property type="reaction ID" value="UER00093"/>
</dbReference>
<dbReference type="RefSeq" id="WP_125968570.1">
    <property type="nucleotide sequence ID" value="NZ_QXGK01000012.1"/>
</dbReference>
<comment type="catalytic activity">
    <reaction evidence="1 7">
        <text>2-C-methyl-D-erythritol 4-phosphate + CTP + H(+) = 4-CDP-2-C-methyl-D-erythritol + diphosphate</text>
        <dbReference type="Rhea" id="RHEA:13429"/>
        <dbReference type="ChEBI" id="CHEBI:15378"/>
        <dbReference type="ChEBI" id="CHEBI:33019"/>
        <dbReference type="ChEBI" id="CHEBI:37563"/>
        <dbReference type="ChEBI" id="CHEBI:57823"/>
        <dbReference type="ChEBI" id="CHEBI:58262"/>
        <dbReference type="EC" id="2.7.7.60"/>
    </reaction>
</comment>
<dbReference type="GO" id="GO:0019288">
    <property type="term" value="P:isopentenyl diphosphate biosynthetic process, methylerythritol 4-phosphate pathway"/>
    <property type="evidence" value="ECO:0007669"/>
    <property type="project" value="UniProtKB-UniRule"/>
</dbReference>
<dbReference type="PANTHER" id="PTHR32125">
    <property type="entry name" value="2-C-METHYL-D-ERYTHRITOL 4-PHOSPHATE CYTIDYLYLTRANSFERASE, CHLOROPLASTIC"/>
    <property type="match status" value="1"/>
</dbReference>
<dbReference type="InterPro" id="IPR050088">
    <property type="entry name" value="IspD/TarI_cytidylyltransf_bact"/>
</dbReference>
<feature type="site" description="Positions MEP for the nucleophilic attack" evidence="7">
    <location>
        <position position="230"/>
    </location>
</feature>
<dbReference type="HAMAP" id="MF_00108">
    <property type="entry name" value="IspD"/>
    <property type="match status" value="1"/>
</dbReference>
<evidence type="ECO:0000256" key="6">
    <source>
        <dbReference type="ARBA" id="ARBA00023229"/>
    </source>
</evidence>
<dbReference type="SUPFAM" id="SSF53448">
    <property type="entry name" value="Nucleotide-diphospho-sugar transferases"/>
    <property type="match status" value="1"/>
</dbReference>